<dbReference type="KEGG" id="ess:ATZ33_02515"/>
<keyword evidence="1" id="KW-0472">Membrane</keyword>
<accession>A0A0S3K7J8</accession>
<feature type="transmembrane region" description="Helical" evidence="1">
    <location>
        <begin position="48"/>
        <end position="72"/>
    </location>
</feature>
<dbReference type="OrthoDB" id="2184893at2"/>
<reference evidence="3 5" key="1">
    <citation type="submission" date="2014-12" db="EMBL/GenBank/DDBJ databases">
        <title>Draft genome sequences of 29 type strains of Enterococci.</title>
        <authorList>
            <person name="Zhong Z."/>
            <person name="Sun Z."/>
            <person name="Liu W."/>
            <person name="Zhang W."/>
            <person name="Zhang H."/>
        </authorList>
    </citation>
    <scope>NUCLEOTIDE SEQUENCE [LARGE SCALE GENOMIC DNA]</scope>
    <source>
        <strain evidence="3 5">DSM 22801</strain>
    </source>
</reference>
<gene>
    <name evidence="2" type="ORF">ATZ33_02515</name>
    <name evidence="3" type="ORF">RV15_GL001307</name>
</gene>
<keyword evidence="1" id="KW-1133">Transmembrane helix</keyword>
<dbReference type="Proteomes" id="UP000065511">
    <property type="component" value="Chromosome"/>
</dbReference>
<evidence type="ECO:0000256" key="1">
    <source>
        <dbReference type="SAM" id="Phobius"/>
    </source>
</evidence>
<sequence length="187" mass="21576">MKRLLKIIFALIILLLFVGTLGLLSQLIDIPWLSYEVDGLLYYYPWLFTFFEWTLLILGGLLLLSLIVVFSVSGQRRRLIVKEAKNRIEIPKSTVEQIVQDAYSTIIHPDKTKMKVKIKGKEKVTVKLRVDVRSKERYQPLAEEMKETIQNALSIALESIDSHVTVQLREKEPTESSAFSKKQSRVI</sequence>
<name>A0A0S3K7J8_9ENTE</name>
<feature type="transmembrane region" description="Helical" evidence="1">
    <location>
        <begin position="7"/>
        <end position="28"/>
    </location>
</feature>
<dbReference type="EMBL" id="JXLC01000002">
    <property type="protein sequence ID" value="OJG93275.1"/>
    <property type="molecule type" value="Genomic_DNA"/>
</dbReference>
<dbReference type="EMBL" id="CP013614">
    <property type="protein sequence ID" value="ALS00289.1"/>
    <property type="molecule type" value="Genomic_DNA"/>
</dbReference>
<evidence type="ECO:0000313" key="3">
    <source>
        <dbReference type="EMBL" id="OJG93275.1"/>
    </source>
</evidence>
<evidence type="ECO:0000313" key="5">
    <source>
        <dbReference type="Proteomes" id="UP000183039"/>
    </source>
</evidence>
<reference evidence="2 4" key="2">
    <citation type="submission" date="2015-12" db="EMBL/GenBank/DDBJ databases">
        <authorList>
            <person name="Lauer A."/>
            <person name="Humrighouse B."/>
            <person name="Loparev V."/>
            <person name="Shewmaker P.L."/>
            <person name="Whitney A.M."/>
            <person name="McLaughlin R.W."/>
        </authorList>
    </citation>
    <scope>NUCLEOTIDE SEQUENCE [LARGE SCALE GENOMIC DNA]</scope>
    <source>
        <strain evidence="2 4">LMG 23085</strain>
    </source>
</reference>
<evidence type="ECO:0008006" key="6">
    <source>
        <dbReference type="Google" id="ProtNLM"/>
    </source>
</evidence>
<dbReference type="AlphaFoldDB" id="A0A0S3K7J8"/>
<keyword evidence="1" id="KW-0812">Transmembrane</keyword>
<dbReference type="RefSeq" id="WP_071876359.1">
    <property type="nucleotide sequence ID" value="NZ_JXLC01000002.1"/>
</dbReference>
<evidence type="ECO:0000313" key="2">
    <source>
        <dbReference type="EMBL" id="ALS00289.1"/>
    </source>
</evidence>
<organism evidence="3 5">
    <name type="scientific">Enterococcus silesiacus</name>
    <dbReference type="NCBI Taxonomy" id="332949"/>
    <lineage>
        <taxon>Bacteria</taxon>
        <taxon>Bacillati</taxon>
        <taxon>Bacillota</taxon>
        <taxon>Bacilli</taxon>
        <taxon>Lactobacillales</taxon>
        <taxon>Enterococcaceae</taxon>
        <taxon>Enterococcus</taxon>
    </lineage>
</organism>
<keyword evidence="4" id="KW-1185">Reference proteome</keyword>
<proteinExistence type="predicted"/>
<protein>
    <recommendedName>
        <fullName evidence="6">Alkaline shock response membrane anchor protein AmaP</fullName>
    </recommendedName>
</protein>
<dbReference type="Proteomes" id="UP000183039">
    <property type="component" value="Unassembled WGS sequence"/>
</dbReference>
<evidence type="ECO:0000313" key="4">
    <source>
        <dbReference type="Proteomes" id="UP000065511"/>
    </source>
</evidence>
<dbReference type="NCBIfam" id="NF033218">
    <property type="entry name" value="anchor_AmaP"/>
    <property type="match status" value="1"/>
</dbReference>